<dbReference type="InterPro" id="IPR036514">
    <property type="entry name" value="SGNH_hydro_sf"/>
</dbReference>
<name>A0ABR4FRL4_9EURO</name>
<dbReference type="PANTHER" id="PTHR30383">
    <property type="entry name" value="THIOESTERASE 1/PROTEASE 1/LYSOPHOSPHOLIPASE L1"/>
    <property type="match status" value="1"/>
</dbReference>
<dbReference type="PANTHER" id="PTHR30383:SF19">
    <property type="entry name" value="FIBRONECTIN TYPE-III DOMAIN-CONTAINING PROTEIN"/>
    <property type="match status" value="1"/>
</dbReference>
<dbReference type="Gene3D" id="2.60.40.10">
    <property type="entry name" value="Immunoglobulins"/>
    <property type="match status" value="2"/>
</dbReference>
<protein>
    <recommendedName>
        <fullName evidence="3">Fibronectin type-III domain-containing protein</fullName>
    </recommendedName>
</protein>
<proteinExistence type="predicted"/>
<dbReference type="SUPFAM" id="SSF52266">
    <property type="entry name" value="SGNH hydrolase"/>
    <property type="match status" value="1"/>
</dbReference>
<sequence>MKVLSALLLSLLPLANATPASSAANTTREWEIPFPTIGPMGGKLITDPTRLSALHAIHQDVLRLSKTEDAITVDRSSSASNSANLTLTAAHHDKRVYQVFGLLGVRLISELGLKALEDVIDALLDLFTSDDIIWTSKKNCRAYFSTQGGGNENLRTYAKGKGSATAEDKINVGWNNPASTDPPVHFFDGDPAIGLYSVQFTATDEHAWDGIEGTKECNIQGLCNPQYVFYRKGYRIVLNTWESQGRISACQYSGGEDCLGLCSSGVKDQFQTGGVLWGGDCAIPCIDDVPDDLVVIPNEEAKFMVVGDSISHGMEDDWTWRYRLSEWLDYNGYIHHFVGPWKGTHGNRPLSDSQPDAPRFPDEEEPETFEVEGSYAPGVPNSWRAAPHASRWGRQAKQSRYTIKQWVSEHKPDYLLVLLGFNDLGWWVSGPDELKGDMGNLVNEAREAKADIKILLGNVVHRSFIGGRQDLVDNTNRYNTLLKDTMPSWFRWEAPLAYVDVNTEYDCRPSSCPDGYDGLHPNARGEYHIASAFARVLQKDFGYAGAAFSTPDSIPGRPVGTPQNVRSVSWPEGLFTTWDPVDNARGYEIRSRVQGATGWWSSGDVYPSTHGSWSPWVINGQTWEFQVRTKGNGDDRSDWSGLSSITANVKTAPGPSNIIVEPQGTSVLVRWDEYTDNFVNRYGVYVWDKDTAGAWLSIYPAEGTSLLVTGLKAGARHGIWVSTYVGMIGSLTNQYVAAGGLPAEARDIIAGYWAPAPPTGLRVTNVDATTVELTWNAVSGASGYAVYLRSVLDNTALRVDGTTTDPSHGIAFLFPGTWNYEFCVSAYNGNLETAPVTCIIPPVCCGYEKRDLVPVNYTIAENTSTTYNSSSLVEDNGIRDLFAVYQQTAEFSSYLQTPLGVAVPV</sequence>
<evidence type="ECO:0000256" key="1">
    <source>
        <dbReference type="SAM" id="MobiDB-lite"/>
    </source>
</evidence>
<keyword evidence="5" id="KW-1185">Reference proteome</keyword>
<dbReference type="CDD" id="cd01833">
    <property type="entry name" value="XynB_like"/>
    <property type="match status" value="1"/>
</dbReference>
<feature type="chain" id="PRO_5047445146" description="Fibronectin type-III domain-containing protein" evidence="2">
    <location>
        <begin position="18"/>
        <end position="905"/>
    </location>
</feature>
<feature type="domain" description="Fibronectin type-III" evidence="3">
    <location>
        <begin position="757"/>
        <end position="843"/>
    </location>
</feature>
<dbReference type="CDD" id="cd00063">
    <property type="entry name" value="FN3"/>
    <property type="match status" value="1"/>
</dbReference>
<evidence type="ECO:0000313" key="5">
    <source>
        <dbReference type="Proteomes" id="UP001610563"/>
    </source>
</evidence>
<gene>
    <name evidence="4" type="ORF">BJX66DRAFT_328991</name>
</gene>
<evidence type="ECO:0000256" key="2">
    <source>
        <dbReference type="SAM" id="SignalP"/>
    </source>
</evidence>
<accession>A0ABR4FRL4</accession>
<evidence type="ECO:0000259" key="3">
    <source>
        <dbReference type="PROSITE" id="PS50853"/>
    </source>
</evidence>
<comment type="caution">
    <text evidence="4">The sequence shown here is derived from an EMBL/GenBank/DDBJ whole genome shotgun (WGS) entry which is preliminary data.</text>
</comment>
<dbReference type="Gene3D" id="3.40.50.1110">
    <property type="entry name" value="SGNH hydrolase"/>
    <property type="match status" value="1"/>
</dbReference>
<dbReference type="Pfam" id="PF00041">
    <property type="entry name" value="fn3"/>
    <property type="match status" value="1"/>
</dbReference>
<feature type="domain" description="Fibronectin type-III" evidence="3">
    <location>
        <begin position="558"/>
        <end position="654"/>
    </location>
</feature>
<dbReference type="PROSITE" id="PS50853">
    <property type="entry name" value="FN3"/>
    <property type="match status" value="2"/>
</dbReference>
<dbReference type="EMBL" id="JBFTWV010000131">
    <property type="protein sequence ID" value="KAL2785902.1"/>
    <property type="molecule type" value="Genomic_DNA"/>
</dbReference>
<dbReference type="InterPro" id="IPR036116">
    <property type="entry name" value="FN3_sf"/>
</dbReference>
<dbReference type="InterPro" id="IPR013783">
    <property type="entry name" value="Ig-like_fold"/>
</dbReference>
<feature type="region of interest" description="Disordered" evidence="1">
    <location>
        <begin position="345"/>
        <end position="366"/>
    </location>
</feature>
<dbReference type="Pfam" id="PF13472">
    <property type="entry name" value="Lipase_GDSL_2"/>
    <property type="match status" value="1"/>
</dbReference>
<dbReference type="SUPFAM" id="SSF49265">
    <property type="entry name" value="Fibronectin type III"/>
    <property type="match status" value="2"/>
</dbReference>
<dbReference type="InterPro" id="IPR003961">
    <property type="entry name" value="FN3_dom"/>
</dbReference>
<reference evidence="4 5" key="1">
    <citation type="submission" date="2024-07" db="EMBL/GenBank/DDBJ databases">
        <title>Section-level genome sequencing and comparative genomics of Aspergillus sections Usti and Cavernicolus.</title>
        <authorList>
            <consortium name="Lawrence Berkeley National Laboratory"/>
            <person name="Nybo J.L."/>
            <person name="Vesth T.C."/>
            <person name="Theobald S."/>
            <person name="Frisvad J.C."/>
            <person name="Larsen T.O."/>
            <person name="Kjaerboelling I."/>
            <person name="Rothschild-Mancinelli K."/>
            <person name="Lyhne E.K."/>
            <person name="Kogle M.E."/>
            <person name="Barry K."/>
            <person name="Clum A."/>
            <person name="Na H."/>
            <person name="Ledsgaard L."/>
            <person name="Lin J."/>
            <person name="Lipzen A."/>
            <person name="Kuo A."/>
            <person name="Riley R."/>
            <person name="Mondo S."/>
            <person name="Labutti K."/>
            <person name="Haridas S."/>
            <person name="Pangalinan J."/>
            <person name="Salamov A.A."/>
            <person name="Simmons B.A."/>
            <person name="Magnuson J.K."/>
            <person name="Chen J."/>
            <person name="Drula E."/>
            <person name="Henrissat B."/>
            <person name="Wiebenga A."/>
            <person name="Lubbers R.J."/>
            <person name="Gomes A.C."/>
            <person name="Makela M.R."/>
            <person name="Stajich J."/>
            <person name="Grigoriev I.V."/>
            <person name="Mortensen U.H."/>
            <person name="De Vries R.P."/>
            <person name="Baker S.E."/>
            <person name="Andersen M.R."/>
        </authorList>
    </citation>
    <scope>NUCLEOTIDE SEQUENCE [LARGE SCALE GENOMIC DNA]</scope>
    <source>
        <strain evidence="4 5">CBS 209.92</strain>
    </source>
</reference>
<organism evidence="4 5">
    <name type="scientific">Aspergillus keveii</name>
    <dbReference type="NCBI Taxonomy" id="714993"/>
    <lineage>
        <taxon>Eukaryota</taxon>
        <taxon>Fungi</taxon>
        <taxon>Dikarya</taxon>
        <taxon>Ascomycota</taxon>
        <taxon>Pezizomycotina</taxon>
        <taxon>Eurotiomycetes</taxon>
        <taxon>Eurotiomycetidae</taxon>
        <taxon>Eurotiales</taxon>
        <taxon>Aspergillaceae</taxon>
        <taxon>Aspergillus</taxon>
        <taxon>Aspergillus subgen. Nidulantes</taxon>
    </lineage>
</organism>
<dbReference type="InterPro" id="IPR051532">
    <property type="entry name" value="Ester_Hydrolysis_Enzymes"/>
</dbReference>
<feature type="signal peptide" evidence="2">
    <location>
        <begin position="1"/>
        <end position="17"/>
    </location>
</feature>
<dbReference type="InterPro" id="IPR013830">
    <property type="entry name" value="SGNH_hydro"/>
</dbReference>
<evidence type="ECO:0000313" key="4">
    <source>
        <dbReference type="EMBL" id="KAL2785902.1"/>
    </source>
</evidence>
<keyword evidence="2" id="KW-0732">Signal</keyword>
<dbReference type="SMART" id="SM00060">
    <property type="entry name" value="FN3"/>
    <property type="match status" value="2"/>
</dbReference>
<dbReference type="Proteomes" id="UP001610563">
    <property type="component" value="Unassembled WGS sequence"/>
</dbReference>